<name>A2FH19_TRIV3</name>
<organism evidence="2 3">
    <name type="scientific">Trichomonas vaginalis (strain ATCC PRA-98 / G3)</name>
    <dbReference type="NCBI Taxonomy" id="412133"/>
    <lineage>
        <taxon>Eukaryota</taxon>
        <taxon>Metamonada</taxon>
        <taxon>Parabasalia</taxon>
        <taxon>Trichomonadida</taxon>
        <taxon>Trichomonadidae</taxon>
        <taxon>Trichomonas</taxon>
    </lineage>
</organism>
<dbReference type="EMBL" id="DS113788">
    <property type="protein sequence ID" value="EAX95787.1"/>
    <property type="molecule type" value="Genomic_DNA"/>
</dbReference>
<sequence length="209" mass="23266">MRKCPIVITGPIGAGKSTVCNLLSKYLSCDYITEYIDQKGGPEMLEKLKSGIIPNEDFQEYVLGTFNRQLQESKSKVIVIERLPEEGSFIFGGGDKTVLRRAIEIQEIFGIQGSSGKMKVVTIINHGQGPLDVLNEILISIFGTNTVTNEDFEHFAQSTGVVVYLKTTPATCIERIKIRNRGPEQSITLNDMAQMCNTYEKYISSFNRG</sequence>
<reference evidence="2" key="1">
    <citation type="submission" date="2006-10" db="EMBL/GenBank/DDBJ databases">
        <authorList>
            <person name="Amadeo P."/>
            <person name="Zhao Q."/>
            <person name="Wortman J."/>
            <person name="Fraser-Liggett C."/>
            <person name="Carlton J."/>
        </authorList>
    </citation>
    <scope>NUCLEOTIDE SEQUENCE</scope>
    <source>
        <strain evidence="2">G3</strain>
    </source>
</reference>
<dbReference type="GO" id="GO:0005737">
    <property type="term" value="C:cytoplasm"/>
    <property type="evidence" value="ECO:0000318"/>
    <property type="project" value="GO_Central"/>
</dbReference>
<proteinExistence type="predicted"/>
<dbReference type="VEuPathDB" id="TrichDB:TVAG_353990"/>
<feature type="domain" description="Deoxynucleoside kinase" evidence="1">
    <location>
        <begin position="153"/>
        <end position="207"/>
    </location>
</feature>
<keyword evidence="3" id="KW-1185">Reference proteome</keyword>
<dbReference type="SUPFAM" id="SSF52540">
    <property type="entry name" value="P-loop containing nucleoside triphosphate hydrolases"/>
    <property type="match status" value="1"/>
</dbReference>
<dbReference type="InParanoid" id="A2FH19"/>
<evidence type="ECO:0000259" key="1">
    <source>
        <dbReference type="Pfam" id="PF01712"/>
    </source>
</evidence>
<dbReference type="Gene3D" id="3.40.50.300">
    <property type="entry name" value="P-loop containing nucleotide triphosphate hydrolases"/>
    <property type="match status" value="2"/>
</dbReference>
<dbReference type="AlphaFoldDB" id="A2FH19"/>
<reference evidence="2" key="2">
    <citation type="journal article" date="2007" name="Science">
        <title>Draft genome sequence of the sexually transmitted pathogen Trichomonas vaginalis.</title>
        <authorList>
            <person name="Carlton J.M."/>
            <person name="Hirt R.P."/>
            <person name="Silva J.C."/>
            <person name="Delcher A.L."/>
            <person name="Schatz M."/>
            <person name="Zhao Q."/>
            <person name="Wortman J.R."/>
            <person name="Bidwell S.L."/>
            <person name="Alsmark U.C.M."/>
            <person name="Besteiro S."/>
            <person name="Sicheritz-Ponten T."/>
            <person name="Noel C.J."/>
            <person name="Dacks J.B."/>
            <person name="Foster P.G."/>
            <person name="Simillion C."/>
            <person name="Van de Peer Y."/>
            <person name="Miranda-Saavedra D."/>
            <person name="Barton G.J."/>
            <person name="Westrop G.D."/>
            <person name="Mueller S."/>
            <person name="Dessi D."/>
            <person name="Fiori P.L."/>
            <person name="Ren Q."/>
            <person name="Paulsen I."/>
            <person name="Zhang H."/>
            <person name="Bastida-Corcuera F.D."/>
            <person name="Simoes-Barbosa A."/>
            <person name="Brown M.T."/>
            <person name="Hayes R.D."/>
            <person name="Mukherjee M."/>
            <person name="Okumura C.Y."/>
            <person name="Schneider R."/>
            <person name="Smith A.J."/>
            <person name="Vanacova S."/>
            <person name="Villalvazo M."/>
            <person name="Haas B.J."/>
            <person name="Pertea M."/>
            <person name="Feldblyum T.V."/>
            <person name="Utterback T.R."/>
            <person name="Shu C.L."/>
            <person name="Osoegawa K."/>
            <person name="de Jong P.J."/>
            <person name="Hrdy I."/>
            <person name="Horvathova L."/>
            <person name="Zubacova Z."/>
            <person name="Dolezal P."/>
            <person name="Malik S.B."/>
            <person name="Logsdon J.M. Jr."/>
            <person name="Henze K."/>
            <person name="Gupta A."/>
            <person name="Wang C.C."/>
            <person name="Dunne R.L."/>
            <person name="Upcroft J.A."/>
            <person name="Upcroft P."/>
            <person name="White O."/>
            <person name="Salzberg S.L."/>
            <person name="Tang P."/>
            <person name="Chiu C.-H."/>
            <person name="Lee Y.-S."/>
            <person name="Embley T.M."/>
            <person name="Coombs G.H."/>
            <person name="Mottram J.C."/>
            <person name="Tachezy J."/>
            <person name="Fraser-Liggett C.M."/>
            <person name="Johnson P.J."/>
        </authorList>
    </citation>
    <scope>NUCLEOTIDE SEQUENCE [LARGE SCALE GENOMIC DNA]</scope>
    <source>
        <strain evidence="2">G3</strain>
    </source>
</reference>
<accession>A2FH19</accession>
<dbReference type="KEGG" id="tva:4753549"/>
<dbReference type="GO" id="GO:0019136">
    <property type="term" value="F:deoxynucleoside kinase activity"/>
    <property type="evidence" value="ECO:0000318"/>
    <property type="project" value="GO_Central"/>
</dbReference>
<dbReference type="RefSeq" id="XP_001308717.1">
    <property type="nucleotide sequence ID" value="XM_001308716.1"/>
</dbReference>
<evidence type="ECO:0000313" key="2">
    <source>
        <dbReference type="EMBL" id="EAX95787.1"/>
    </source>
</evidence>
<dbReference type="InterPro" id="IPR027417">
    <property type="entry name" value="P-loop_NTPase"/>
</dbReference>
<dbReference type="InterPro" id="IPR031314">
    <property type="entry name" value="DNK_dom"/>
</dbReference>
<dbReference type="OrthoDB" id="567086at2759"/>
<dbReference type="FunFam" id="3.40.50.300:FF:006142">
    <property type="entry name" value="Uncharacterized protein"/>
    <property type="match status" value="1"/>
</dbReference>
<dbReference type="InterPro" id="IPR050566">
    <property type="entry name" value="Deoxyribonucleoside_kinase"/>
</dbReference>
<protein>
    <recommendedName>
        <fullName evidence="1">Deoxynucleoside kinase domain-containing protein</fullName>
    </recommendedName>
</protein>
<dbReference type="VEuPathDB" id="TrichDB:TVAGG3_0427830"/>
<evidence type="ECO:0000313" key="3">
    <source>
        <dbReference type="Proteomes" id="UP000001542"/>
    </source>
</evidence>
<dbReference type="PANTHER" id="PTHR10513:SF35">
    <property type="entry name" value="DEOXYADENOSINE KINASE"/>
    <property type="match status" value="1"/>
</dbReference>
<dbReference type="Proteomes" id="UP000001542">
    <property type="component" value="Unassembled WGS sequence"/>
</dbReference>
<dbReference type="Pfam" id="PF13238">
    <property type="entry name" value="AAA_18"/>
    <property type="match status" value="1"/>
</dbReference>
<dbReference type="eggNOG" id="ENOG502SX5E">
    <property type="taxonomic scope" value="Eukaryota"/>
</dbReference>
<dbReference type="PANTHER" id="PTHR10513">
    <property type="entry name" value="DEOXYNUCLEOSIDE KINASE"/>
    <property type="match status" value="1"/>
</dbReference>
<gene>
    <name evidence="2" type="ORF">TVAG_353990</name>
</gene>
<dbReference type="Pfam" id="PF01712">
    <property type="entry name" value="dNK"/>
    <property type="match status" value="1"/>
</dbReference>